<dbReference type="PANTHER" id="PTHR12210">
    <property type="entry name" value="DULLARD PROTEIN PHOSPHATASE"/>
    <property type="match status" value="1"/>
</dbReference>
<feature type="region of interest" description="Disordered" evidence="2">
    <location>
        <begin position="102"/>
        <end position="164"/>
    </location>
</feature>
<dbReference type="Proteomes" id="UP000199069">
    <property type="component" value="Unassembled WGS sequence"/>
</dbReference>
<dbReference type="InterPro" id="IPR050365">
    <property type="entry name" value="TIM50"/>
</dbReference>
<protein>
    <recommendedName>
        <fullName evidence="1">Mitochondrial import inner membrane translocase subunit TIM50</fullName>
    </recommendedName>
</protein>
<dbReference type="GO" id="GO:0015031">
    <property type="term" value="P:protein transport"/>
    <property type="evidence" value="ECO:0007669"/>
    <property type="project" value="UniProtKB-KW"/>
</dbReference>
<feature type="compositionally biased region" description="Low complexity" evidence="2">
    <location>
        <begin position="153"/>
        <end position="164"/>
    </location>
</feature>
<name>A0A0K3CNQ4_RHOTO</name>
<dbReference type="GO" id="GO:0005744">
    <property type="term" value="C:TIM23 mitochondrial import inner membrane translocase complex"/>
    <property type="evidence" value="ECO:0007669"/>
    <property type="project" value="UniProtKB-UniRule"/>
</dbReference>
<dbReference type="InterPro" id="IPR036412">
    <property type="entry name" value="HAD-like_sf"/>
</dbReference>
<dbReference type="SUPFAM" id="SSF56784">
    <property type="entry name" value="HAD-like"/>
    <property type="match status" value="1"/>
</dbReference>
<feature type="non-terminal residue" evidence="4">
    <location>
        <position position="384"/>
    </location>
</feature>
<dbReference type="InterPro" id="IPR023214">
    <property type="entry name" value="HAD_sf"/>
</dbReference>
<feature type="compositionally biased region" description="Polar residues" evidence="2">
    <location>
        <begin position="135"/>
        <end position="145"/>
    </location>
</feature>
<dbReference type="PROSITE" id="PS50969">
    <property type="entry name" value="FCP1"/>
    <property type="match status" value="1"/>
</dbReference>
<proteinExistence type="inferred from homology"/>
<dbReference type="Pfam" id="PF03031">
    <property type="entry name" value="NIF"/>
    <property type="match status" value="1"/>
</dbReference>
<comment type="subcellular location">
    <subcellularLocation>
        <location evidence="1">Mitochondrion inner membrane</location>
        <topology evidence="1">Single-pass membrane protein</topology>
    </subcellularLocation>
</comment>
<dbReference type="EMBL" id="CWKI01000014">
    <property type="protein sequence ID" value="CTR10623.1"/>
    <property type="molecule type" value="Genomic_DNA"/>
</dbReference>
<evidence type="ECO:0000256" key="2">
    <source>
        <dbReference type="SAM" id="MobiDB-lite"/>
    </source>
</evidence>
<dbReference type="Gene3D" id="3.40.50.1000">
    <property type="entry name" value="HAD superfamily/HAD-like"/>
    <property type="match status" value="1"/>
</dbReference>
<keyword evidence="1" id="KW-0653">Protein transport</keyword>
<evidence type="ECO:0000256" key="1">
    <source>
        <dbReference type="RuleBase" id="RU365079"/>
    </source>
</evidence>
<feature type="region of interest" description="Disordered" evidence="2">
    <location>
        <begin position="39"/>
        <end position="88"/>
    </location>
</feature>
<comment type="subunit">
    <text evidence="1">Component of the TIM23 complex.</text>
</comment>
<organism evidence="4 5">
    <name type="scientific">Rhodotorula toruloides</name>
    <name type="common">Yeast</name>
    <name type="synonym">Rhodosporidium toruloides</name>
    <dbReference type="NCBI Taxonomy" id="5286"/>
    <lineage>
        <taxon>Eukaryota</taxon>
        <taxon>Fungi</taxon>
        <taxon>Dikarya</taxon>
        <taxon>Basidiomycota</taxon>
        <taxon>Pucciniomycotina</taxon>
        <taxon>Microbotryomycetes</taxon>
        <taxon>Sporidiobolales</taxon>
        <taxon>Sporidiobolaceae</taxon>
        <taxon>Rhodotorula</taxon>
    </lineage>
</organism>
<feature type="compositionally biased region" description="Polar residues" evidence="2">
    <location>
        <begin position="39"/>
        <end position="73"/>
    </location>
</feature>
<keyword evidence="1" id="KW-0809">Transit peptide</keyword>
<feature type="non-terminal residue" evidence="4">
    <location>
        <position position="1"/>
    </location>
</feature>
<keyword evidence="1" id="KW-0496">Mitochondrion</keyword>
<evidence type="ECO:0000313" key="4">
    <source>
        <dbReference type="EMBL" id="CTR10623.1"/>
    </source>
</evidence>
<comment type="function">
    <text evidence="1">Essential component of the TIM23 complex, a complex that mediates the translocation of transit peptide-containing proteins across the mitochondrial inner membrane.</text>
</comment>
<keyword evidence="1" id="KW-0811">Translocation</keyword>
<accession>A0A0K3CNQ4</accession>
<sequence>QYNSSNRSLCSVTRQLGLPLSSSSLDAPSHLTTMQPLQTTGLSSKHSNTPPLVSPATESLLSPSTEPLFSPTSAAGGGDTPRASEGGLLGTEDWEEFLGRFGGLGLPREEEGAADSSRRNRTGGPGQPHARLHQPSGQSTTSLKPSPTYDRVSLSPSQTLSSPSSLPPLILVLNLNHTLLYRSSRTTKGSKRPTYRPFLSTFLEWVYQANSAKEDEGDGRRKIEVLVYTATRAHNARTLLEGMGLLTSPYSYLSSPLAHKQSSFVNLLLSREDFDLSPSDYNNDIDTVKDLSRVWRKIGISEEEGARRTVLLSDDEGDAVLQPYSHLPIPPFVPSLSSLSTDTSLLRTISALSLLSHETNVAGFIRSGGLEKVKGEASEERGRR</sequence>
<gene>
    <name evidence="4" type="primary">FGENESH: predicted gene_14.34</name>
    <name evidence="4" type="ORF">BN2166_0064840</name>
</gene>
<dbReference type="AlphaFoldDB" id="A0A0K3CNQ4"/>
<evidence type="ECO:0000313" key="5">
    <source>
        <dbReference type="Proteomes" id="UP000199069"/>
    </source>
</evidence>
<evidence type="ECO:0000259" key="3">
    <source>
        <dbReference type="PROSITE" id="PS50969"/>
    </source>
</evidence>
<reference evidence="4 5" key="1">
    <citation type="submission" date="2015-07" db="EMBL/GenBank/DDBJ databases">
        <authorList>
            <person name="Cajimat M.N.B."/>
            <person name="Milazzo M.L."/>
            <person name="Fulhorst C.F."/>
        </authorList>
    </citation>
    <scope>NUCLEOTIDE SEQUENCE [LARGE SCALE GENOMIC DNA]</scope>
    <source>
        <strain evidence="4">Single colony</strain>
    </source>
</reference>
<feature type="domain" description="FCP1 homology" evidence="3">
    <location>
        <begin position="164"/>
        <end position="355"/>
    </location>
</feature>
<dbReference type="OMA" id="WVYQANS"/>
<dbReference type="InterPro" id="IPR004274">
    <property type="entry name" value="FCP1_dom"/>
</dbReference>
<dbReference type="STRING" id="5286.A0A0K3CNQ4"/>
<keyword evidence="1" id="KW-0813">Transport</keyword>
<keyword evidence="5" id="KW-1185">Reference proteome</keyword>
<dbReference type="SMART" id="SM00577">
    <property type="entry name" value="CPDc"/>
    <property type="match status" value="1"/>
</dbReference>
<comment type="similarity">
    <text evidence="1">Belongs to the TIM50 family.</text>
</comment>